<dbReference type="EMBL" id="JAFBMS010000039">
    <property type="protein sequence ID" value="KAG9340899.1"/>
    <property type="molecule type" value="Genomic_DNA"/>
</dbReference>
<gene>
    <name evidence="1" type="ORF">JZ751_020092</name>
</gene>
<dbReference type="AlphaFoldDB" id="A0A8T2NKY3"/>
<evidence type="ECO:0000313" key="2">
    <source>
        <dbReference type="Proteomes" id="UP000824540"/>
    </source>
</evidence>
<accession>A0A8T2NKY3</accession>
<feature type="non-terminal residue" evidence="1">
    <location>
        <position position="1"/>
    </location>
</feature>
<comment type="caution">
    <text evidence="1">The sequence shown here is derived from an EMBL/GenBank/DDBJ whole genome shotgun (WGS) entry which is preliminary data.</text>
</comment>
<keyword evidence="2" id="KW-1185">Reference proteome</keyword>
<organism evidence="1 2">
    <name type="scientific">Albula glossodonta</name>
    <name type="common">roundjaw bonefish</name>
    <dbReference type="NCBI Taxonomy" id="121402"/>
    <lineage>
        <taxon>Eukaryota</taxon>
        <taxon>Metazoa</taxon>
        <taxon>Chordata</taxon>
        <taxon>Craniata</taxon>
        <taxon>Vertebrata</taxon>
        <taxon>Euteleostomi</taxon>
        <taxon>Actinopterygii</taxon>
        <taxon>Neopterygii</taxon>
        <taxon>Teleostei</taxon>
        <taxon>Albuliformes</taxon>
        <taxon>Albulidae</taxon>
        <taxon>Albula</taxon>
    </lineage>
</organism>
<sequence length="83" mass="9477">MHCLTANYTPDDMPPYQDLLPGCPTPATVEIDVEGLIGPKGSKRKTRRDSRVSQVQWDQREFLGSMVPWDLQESRVTKDEMVQ</sequence>
<reference evidence="1" key="1">
    <citation type="thesis" date="2021" institute="BYU ScholarsArchive" country="Provo, UT, USA">
        <title>Applications of and Algorithms for Genome Assembly and Genomic Analyses with an Emphasis on Marine Teleosts.</title>
        <authorList>
            <person name="Pickett B.D."/>
        </authorList>
    </citation>
    <scope>NUCLEOTIDE SEQUENCE</scope>
    <source>
        <strain evidence="1">HI-2016</strain>
    </source>
</reference>
<dbReference type="Proteomes" id="UP000824540">
    <property type="component" value="Unassembled WGS sequence"/>
</dbReference>
<protein>
    <submittedName>
        <fullName evidence="1">Uncharacterized protein</fullName>
    </submittedName>
</protein>
<proteinExistence type="predicted"/>
<evidence type="ECO:0000313" key="1">
    <source>
        <dbReference type="EMBL" id="KAG9340899.1"/>
    </source>
</evidence>
<name>A0A8T2NKY3_9TELE</name>